<keyword evidence="2" id="KW-0472">Membrane</keyword>
<gene>
    <name evidence="3" type="ORF">HMPREF9156_00768</name>
</gene>
<feature type="transmembrane region" description="Helical" evidence="2">
    <location>
        <begin position="6"/>
        <end position="26"/>
    </location>
</feature>
<comment type="caution">
    <text evidence="3">The sequence shown here is derived from an EMBL/GenBank/DDBJ whole genome shotgun (WGS) entry which is preliminary data.</text>
</comment>
<keyword evidence="2" id="KW-0812">Transmembrane</keyword>
<dbReference type="AlphaFoldDB" id="J0DF29"/>
<name>J0DF29_9BIFI</name>
<dbReference type="HOGENOM" id="CLU_1642534_0_0_11"/>
<evidence type="ECO:0000313" key="4">
    <source>
        <dbReference type="Proteomes" id="UP000006415"/>
    </source>
</evidence>
<accession>J0DF29</accession>
<keyword evidence="2" id="KW-1133">Transmembrane helix</keyword>
<dbReference type="STRING" id="857290.HMPREF9156_00768"/>
<dbReference type="RefSeq" id="WP_007147832.1">
    <property type="nucleotide sequence ID" value="NZ_AKCI01000001.1"/>
</dbReference>
<dbReference type="EMBL" id="AGZS01000003">
    <property type="protein sequence ID" value="EJD64893.1"/>
    <property type="molecule type" value="Genomic_DNA"/>
</dbReference>
<feature type="compositionally biased region" description="Basic and acidic residues" evidence="1">
    <location>
        <begin position="76"/>
        <end position="87"/>
    </location>
</feature>
<reference evidence="3 4" key="1">
    <citation type="submission" date="2012-01" db="EMBL/GenBank/DDBJ databases">
        <title>The Genome Sequence of Scardovia wiggsiae F0424.</title>
        <authorList>
            <consortium name="The Broad Institute Genome Sequencing Platform"/>
            <person name="Earl A."/>
            <person name="Ward D."/>
            <person name="Feldgarden M."/>
            <person name="Gevers D."/>
            <person name="Izard J."/>
            <person name="Ganesan A."/>
            <person name="Baranova O.V."/>
            <person name="Blanton J.M."/>
            <person name="Tanner A.C."/>
            <person name="Mathney J."/>
            <person name="Dewhirst F.E."/>
            <person name="Young S.K."/>
            <person name="Zeng Q."/>
            <person name="Gargeya S."/>
            <person name="Fitzgerald M."/>
            <person name="Haas B."/>
            <person name="Abouelleil A."/>
            <person name="Alvarado L."/>
            <person name="Arachchi H.M."/>
            <person name="Berlin A."/>
            <person name="Chapman S.B."/>
            <person name="Gearin G."/>
            <person name="Goldberg J."/>
            <person name="Griggs A."/>
            <person name="Gujja S."/>
            <person name="Hansen M."/>
            <person name="Heiman D."/>
            <person name="Howarth C."/>
            <person name="Larimer J."/>
            <person name="Lui A."/>
            <person name="MacDonald P.J.P."/>
            <person name="McCowen C."/>
            <person name="Montmayeur A."/>
            <person name="Murphy C."/>
            <person name="Neiman D."/>
            <person name="Pearson M."/>
            <person name="Priest M."/>
            <person name="Roberts A."/>
            <person name="Saif S."/>
            <person name="Shea T."/>
            <person name="Sisk P."/>
            <person name="Stolte C."/>
            <person name="Sykes S."/>
            <person name="Wortman J."/>
            <person name="Nusbaum C."/>
            <person name="Birren B."/>
        </authorList>
    </citation>
    <scope>NUCLEOTIDE SEQUENCE [LARGE SCALE GENOMIC DNA]</scope>
    <source>
        <strain evidence="3 4">F0424</strain>
    </source>
</reference>
<sequence>MSVGLVIILFWALVVIAAFGFILWRVQGDSKRTGMLSGISSVEHDDGTADDEKDTRPQANRMTGHRPMSFSPQPDIGERARQEREEASTESTMESPVYLGKGSTAVAVRAVQPREGGRGYNSPDRNTANVEGPAPDSAEPEAGPVEAADTSKAEKTLDDDANSTFDRIVRADG</sequence>
<evidence type="ECO:0000313" key="3">
    <source>
        <dbReference type="EMBL" id="EJD64893.1"/>
    </source>
</evidence>
<feature type="region of interest" description="Disordered" evidence="1">
    <location>
        <begin position="40"/>
        <end position="173"/>
    </location>
</feature>
<feature type="compositionally biased region" description="Basic and acidic residues" evidence="1">
    <location>
        <begin position="149"/>
        <end position="158"/>
    </location>
</feature>
<proteinExistence type="predicted"/>
<evidence type="ECO:0000256" key="2">
    <source>
        <dbReference type="SAM" id="Phobius"/>
    </source>
</evidence>
<dbReference type="Proteomes" id="UP000006415">
    <property type="component" value="Unassembled WGS sequence"/>
</dbReference>
<evidence type="ECO:0000256" key="1">
    <source>
        <dbReference type="SAM" id="MobiDB-lite"/>
    </source>
</evidence>
<protein>
    <submittedName>
        <fullName evidence="3">Uncharacterized protein</fullName>
    </submittedName>
</protein>
<keyword evidence="4" id="KW-1185">Reference proteome</keyword>
<dbReference type="OrthoDB" id="3243386at2"/>
<organism evidence="3 4">
    <name type="scientific">Scardovia wiggsiae F0424</name>
    <dbReference type="NCBI Taxonomy" id="857290"/>
    <lineage>
        <taxon>Bacteria</taxon>
        <taxon>Bacillati</taxon>
        <taxon>Actinomycetota</taxon>
        <taxon>Actinomycetes</taxon>
        <taxon>Bifidobacteriales</taxon>
        <taxon>Bifidobacteriaceae</taxon>
        <taxon>Scardovia</taxon>
    </lineage>
</organism>